<dbReference type="EMBL" id="QASA01000001">
    <property type="protein sequence ID" value="RDC65059.1"/>
    <property type="molecule type" value="Genomic_DNA"/>
</dbReference>
<feature type="compositionally biased region" description="Basic residues" evidence="1">
    <location>
        <begin position="92"/>
        <end position="103"/>
    </location>
</feature>
<evidence type="ECO:0000313" key="3">
    <source>
        <dbReference type="Proteomes" id="UP000253919"/>
    </source>
</evidence>
<evidence type="ECO:0000256" key="1">
    <source>
        <dbReference type="SAM" id="MobiDB-lite"/>
    </source>
</evidence>
<proteinExistence type="predicted"/>
<gene>
    <name evidence="2" type="ORF">AHMF7616_03682</name>
</gene>
<feature type="compositionally biased region" description="Low complexity" evidence="1">
    <location>
        <begin position="38"/>
        <end position="48"/>
    </location>
</feature>
<feature type="region of interest" description="Disordered" evidence="1">
    <location>
        <begin position="77"/>
        <end position="103"/>
    </location>
</feature>
<protein>
    <submittedName>
        <fullName evidence="2">Uncharacterized protein</fullName>
    </submittedName>
</protein>
<keyword evidence="3" id="KW-1185">Reference proteome</keyword>
<sequence>MSSCTTEMDAVMCSAVQKAYSAAEQAATSPEPIPGYSNIAPTATATNNPPLPTGKKDNLLLYAAGGLALLLLLKGNSKEKKSPSSLSGVPKSGKRRKIASLKF</sequence>
<comment type="caution">
    <text evidence="2">The sequence shown here is derived from an EMBL/GenBank/DDBJ whole genome shotgun (WGS) entry which is preliminary data.</text>
</comment>
<evidence type="ECO:0000313" key="2">
    <source>
        <dbReference type="EMBL" id="RDC65059.1"/>
    </source>
</evidence>
<dbReference type="RefSeq" id="WP_115374128.1">
    <property type="nucleotide sequence ID" value="NZ_QASA01000001.1"/>
</dbReference>
<reference evidence="2 3" key="1">
    <citation type="submission" date="2018-04" db="EMBL/GenBank/DDBJ databases">
        <title>Adhaeribacter sp. HMF7616 genome sequencing and assembly.</title>
        <authorList>
            <person name="Kang H."/>
            <person name="Kang J."/>
            <person name="Cha I."/>
            <person name="Kim H."/>
            <person name="Joh K."/>
        </authorList>
    </citation>
    <scope>NUCLEOTIDE SEQUENCE [LARGE SCALE GENOMIC DNA]</scope>
    <source>
        <strain evidence="2 3">HMF7616</strain>
    </source>
</reference>
<dbReference type="AlphaFoldDB" id="A0A369QQD0"/>
<feature type="region of interest" description="Disordered" evidence="1">
    <location>
        <begin position="27"/>
        <end position="52"/>
    </location>
</feature>
<dbReference type="Proteomes" id="UP000253919">
    <property type="component" value="Unassembled WGS sequence"/>
</dbReference>
<name>A0A369QQD0_9BACT</name>
<organism evidence="2 3">
    <name type="scientific">Adhaeribacter pallidiroseus</name>
    <dbReference type="NCBI Taxonomy" id="2072847"/>
    <lineage>
        <taxon>Bacteria</taxon>
        <taxon>Pseudomonadati</taxon>
        <taxon>Bacteroidota</taxon>
        <taxon>Cytophagia</taxon>
        <taxon>Cytophagales</taxon>
        <taxon>Hymenobacteraceae</taxon>
        <taxon>Adhaeribacter</taxon>
    </lineage>
</organism>
<accession>A0A369QQD0</accession>